<sequence>MSIDVFNAYIEGYGEHMFDYQLLAAHVGYWAGYFQSKRPKPLETVLNKLIKAHKNPQQKHTDEVDVESFLKQQEEFNRRLIQGGMLDAR</sequence>
<dbReference type="EMBL" id="BK016203">
    <property type="protein sequence ID" value="DAG02091.1"/>
    <property type="molecule type" value="Genomic_DNA"/>
</dbReference>
<organism evidence="1">
    <name type="scientific">Myoviridae sp. ct4uh47</name>
    <dbReference type="NCBI Taxonomy" id="2825032"/>
    <lineage>
        <taxon>Viruses</taxon>
        <taxon>Duplodnaviria</taxon>
        <taxon>Heunggongvirae</taxon>
        <taxon>Uroviricota</taxon>
        <taxon>Caudoviricetes</taxon>
    </lineage>
</organism>
<name>A0A8S5V652_9CAUD</name>
<accession>A0A8S5V652</accession>
<evidence type="ECO:0000313" key="1">
    <source>
        <dbReference type="EMBL" id="DAG02091.1"/>
    </source>
</evidence>
<protein>
    <submittedName>
        <fullName evidence="1">Uncharacterized protein</fullName>
    </submittedName>
</protein>
<proteinExistence type="predicted"/>
<reference evidence="1" key="1">
    <citation type="journal article" date="2021" name="Proc. Natl. Acad. Sci. U.S.A.">
        <title>A Catalog of Tens of Thousands of Viruses from Human Metagenomes Reveals Hidden Associations with Chronic Diseases.</title>
        <authorList>
            <person name="Tisza M.J."/>
            <person name="Buck C.B."/>
        </authorList>
    </citation>
    <scope>NUCLEOTIDE SEQUENCE</scope>
    <source>
        <strain evidence="1">Ct4uh47</strain>
    </source>
</reference>